<gene>
    <name evidence="1" type="ORF">F4821DRAFT_11877</name>
</gene>
<accession>A0ACC0DEJ4</accession>
<proteinExistence type="predicted"/>
<evidence type="ECO:0000313" key="2">
    <source>
        <dbReference type="Proteomes" id="UP001497680"/>
    </source>
</evidence>
<protein>
    <submittedName>
        <fullName evidence="1">Uncharacterized protein</fullName>
    </submittedName>
</protein>
<dbReference type="EMBL" id="MU394289">
    <property type="protein sequence ID" value="KAI6090865.1"/>
    <property type="molecule type" value="Genomic_DNA"/>
</dbReference>
<organism evidence="1 2">
    <name type="scientific">Hypoxylon rubiginosum</name>
    <dbReference type="NCBI Taxonomy" id="110542"/>
    <lineage>
        <taxon>Eukaryota</taxon>
        <taxon>Fungi</taxon>
        <taxon>Dikarya</taxon>
        <taxon>Ascomycota</taxon>
        <taxon>Pezizomycotina</taxon>
        <taxon>Sordariomycetes</taxon>
        <taxon>Xylariomycetidae</taxon>
        <taxon>Xylariales</taxon>
        <taxon>Hypoxylaceae</taxon>
        <taxon>Hypoxylon</taxon>
    </lineage>
</organism>
<evidence type="ECO:0000313" key="1">
    <source>
        <dbReference type="EMBL" id="KAI6090865.1"/>
    </source>
</evidence>
<name>A0ACC0DEJ4_9PEZI</name>
<keyword evidence="2" id="KW-1185">Reference proteome</keyword>
<comment type="caution">
    <text evidence="1">The sequence shown here is derived from an EMBL/GenBank/DDBJ whole genome shotgun (WGS) entry which is preliminary data.</text>
</comment>
<reference evidence="1 2" key="1">
    <citation type="journal article" date="2022" name="New Phytol.">
        <title>Ecological generalism drives hyperdiversity of secondary metabolite gene clusters in xylarialean endophytes.</title>
        <authorList>
            <person name="Franco M.E.E."/>
            <person name="Wisecaver J.H."/>
            <person name="Arnold A.E."/>
            <person name="Ju Y.M."/>
            <person name="Slot J.C."/>
            <person name="Ahrendt S."/>
            <person name="Moore L.P."/>
            <person name="Eastman K.E."/>
            <person name="Scott K."/>
            <person name="Konkel Z."/>
            <person name="Mondo S.J."/>
            <person name="Kuo A."/>
            <person name="Hayes R.D."/>
            <person name="Haridas S."/>
            <person name="Andreopoulos B."/>
            <person name="Riley R."/>
            <person name="LaButti K."/>
            <person name="Pangilinan J."/>
            <person name="Lipzen A."/>
            <person name="Amirebrahimi M."/>
            <person name="Yan J."/>
            <person name="Adam C."/>
            <person name="Keymanesh K."/>
            <person name="Ng V."/>
            <person name="Louie K."/>
            <person name="Northen T."/>
            <person name="Drula E."/>
            <person name="Henrissat B."/>
            <person name="Hsieh H.M."/>
            <person name="Youens-Clark K."/>
            <person name="Lutzoni F."/>
            <person name="Miadlikowska J."/>
            <person name="Eastwood D.C."/>
            <person name="Hamelin R.C."/>
            <person name="Grigoriev I.V."/>
            <person name="U'Ren J.M."/>
        </authorList>
    </citation>
    <scope>NUCLEOTIDE SEQUENCE [LARGE SCALE GENOMIC DNA]</scope>
    <source>
        <strain evidence="1 2">ER1909</strain>
    </source>
</reference>
<sequence length="175" mass="19498">MRVLCPPSPLLCLALSLPTLSLAPSSVVLCLISPPVLGLVHSTGFITIISIDRTSIQPGQSPPLDISKFKIPPRQSFLFLPGFLLCYYIPPTTTYRLTPFDQHQRPDLRASYRKTKRSSNIRQSIHRPRLTPTQSPSDHLVSPSHTSAHIATKSTTPIYPKGIYTDTWGTQVHCW</sequence>
<dbReference type="Proteomes" id="UP001497680">
    <property type="component" value="Unassembled WGS sequence"/>
</dbReference>